<sequence length="117" mass="13559">MKVEIIKSQKRKEVKRNILKYFSKDNRAKTNALTNESRTCAILILPVWVSDLATLHPSKLVNFFCGPKPKGTTMFGTPKRLSLVDASGNKVECNQEELWFDEERECENFHSFHEEKL</sequence>
<protein>
    <submittedName>
        <fullName evidence="1">Uncharacterized protein</fullName>
    </submittedName>
</protein>
<name>A0A4Y2ETQ6_ARAVE</name>
<evidence type="ECO:0000313" key="1">
    <source>
        <dbReference type="EMBL" id="GBM31285.1"/>
    </source>
</evidence>
<evidence type="ECO:0000313" key="2">
    <source>
        <dbReference type="Proteomes" id="UP000499080"/>
    </source>
</evidence>
<comment type="caution">
    <text evidence="1">The sequence shown here is derived from an EMBL/GenBank/DDBJ whole genome shotgun (WGS) entry which is preliminary data.</text>
</comment>
<dbReference type="Proteomes" id="UP000499080">
    <property type="component" value="Unassembled WGS sequence"/>
</dbReference>
<keyword evidence="2" id="KW-1185">Reference proteome</keyword>
<reference evidence="1 2" key="1">
    <citation type="journal article" date="2019" name="Sci. Rep.">
        <title>Orb-weaving spider Araneus ventricosus genome elucidates the spidroin gene catalogue.</title>
        <authorList>
            <person name="Kono N."/>
            <person name="Nakamura H."/>
            <person name="Ohtoshi R."/>
            <person name="Moran D.A.P."/>
            <person name="Shinohara A."/>
            <person name="Yoshida Y."/>
            <person name="Fujiwara M."/>
            <person name="Mori M."/>
            <person name="Tomita M."/>
            <person name="Arakawa K."/>
        </authorList>
    </citation>
    <scope>NUCLEOTIDE SEQUENCE [LARGE SCALE GENOMIC DNA]</scope>
</reference>
<proteinExistence type="predicted"/>
<dbReference type="EMBL" id="BGPR01000680">
    <property type="protein sequence ID" value="GBM31285.1"/>
    <property type="molecule type" value="Genomic_DNA"/>
</dbReference>
<organism evidence="1 2">
    <name type="scientific">Araneus ventricosus</name>
    <name type="common">Orbweaver spider</name>
    <name type="synonym">Epeira ventricosa</name>
    <dbReference type="NCBI Taxonomy" id="182803"/>
    <lineage>
        <taxon>Eukaryota</taxon>
        <taxon>Metazoa</taxon>
        <taxon>Ecdysozoa</taxon>
        <taxon>Arthropoda</taxon>
        <taxon>Chelicerata</taxon>
        <taxon>Arachnida</taxon>
        <taxon>Araneae</taxon>
        <taxon>Araneomorphae</taxon>
        <taxon>Entelegynae</taxon>
        <taxon>Araneoidea</taxon>
        <taxon>Araneidae</taxon>
        <taxon>Araneus</taxon>
    </lineage>
</organism>
<dbReference type="AlphaFoldDB" id="A0A4Y2ETQ6"/>
<accession>A0A4Y2ETQ6</accession>
<gene>
    <name evidence="1" type="ORF">AVEN_91286_1</name>
</gene>